<keyword evidence="2" id="KW-0812">Transmembrane</keyword>
<keyword evidence="4" id="KW-1185">Reference proteome</keyword>
<keyword evidence="2" id="KW-1133">Transmembrane helix</keyword>
<reference evidence="3" key="1">
    <citation type="submission" date="2022-01" db="UniProtKB">
        <authorList>
            <consortium name="EnsemblMetazoa"/>
        </authorList>
    </citation>
    <scope>IDENTIFICATION</scope>
</reference>
<accession>A0A8I6RKN1</accession>
<evidence type="ECO:0000313" key="4">
    <source>
        <dbReference type="Proteomes" id="UP000494040"/>
    </source>
</evidence>
<evidence type="ECO:0000256" key="1">
    <source>
        <dbReference type="SAM" id="Coils"/>
    </source>
</evidence>
<keyword evidence="1" id="KW-0175">Coiled coil</keyword>
<name>A0A8I6RKN1_CIMLE</name>
<organism evidence="3 4">
    <name type="scientific">Cimex lectularius</name>
    <name type="common">Bed bug</name>
    <name type="synonym">Acanthia lectularia</name>
    <dbReference type="NCBI Taxonomy" id="79782"/>
    <lineage>
        <taxon>Eukaryota</taxon>
        <taxon>Metazoa</taxon>
        <taxon>Ecdysozoa</taxon>
        <taxon>Arthropoda</taxon>
        <taxon>Hexapoda</taxon>
        <taxon>Insecta</taxon>
        <taxon>Pterygota</taxon>
        <taxon>Neoptera</taxon>
        <taxon>Paraneoptera</taxon>
        <taxon>Hemiptera</taxon>
        <taxon>Heteroptera</taxon>
        <taxon>Panheteroptera</taxon>
        <taxon>Cimicomorpha</taxon>
        <taxon>Cimicidae</taxon>
        <taxon>Cimex</taxon>
    </lineage>
</organism>
<evidence type="ECO:0000256" key="2">
    <source>
        <dbReference type="SAM" id="Phobius"/>
    </source>
</evidence>
<dbReference type="Proteomes" id="UP000494040">
    <property type="component" value="Unassembled WGS sequence"/>
</dbReference>
<sequence length="109" mass="12691">MASRHAIPFMRKITTTQDMIDTNLVRVKELETALKNKQPSEHKKKLQAELAEIREEILKKETELKQCYGENRKTFMVAVLVMFFSFLIYVVYIMIVGPNANVKPISLNF</sequence>
<evidence type="ECO:0000313" key="3">
    <source>
        <dbReference type="EnsemblMetazoa" id="XP_014243872.1"/>
    </source>
</evidence>
<dbReference type="InterPro" id="IPR028194">
    <property type="entry name" value="CC167"/>
</dbReference>
<dbReference type="EnsemblMetazoa" id="XM_014388386.2">
    <property type="protein sequence ID" value="XP_014243872.1"/>
    <property type="gene ID" value="LOC106663508"/>
</dbReference>
<evidence type="ECO:0008006" key="5">
    <source>
        <dbReference type="Google" id="ProtNLM"/>
    </source>
</evidence>
<dbReference type="GeneID" id="106663508"/>
<keyword evidence="2" id="KW-0472">Membrane</keyword>
<dbReference type="AlphaFoldDB" id="A0A8I6RKN1"/>
<feature type="transmembrane region" description="Helical" evidence="2">
    <location>
        <begin position="75"/>
        <end position="95"/>
    </location>
</feature>
<protein>
    <recommendedName>
        <fullName evidence="5">Coiled-coil domain-containing protein 167</fullName>
    </recommendedName>
</protein>
<proteinExistence type="predicted"/>
<dbReference type="OrthoDB" id="6593955at2759"/>
<dbReference type="Pfam" id="PF15188">
    <property type="entry name" value="CCDC-167"/>
    <property type="match status" value="1"/>
</dbReference>
<feature type="coiled-coil region" evidence="1">
    <location>
        <begin position="43"/>
        <end position="70"/>
    </location>
</feature>
<dbReference type="RefSeq" id="XP_014243872.1">
    <property type="nucleotide sequence ID" value="XM_014388386.2"/>
</dbReference>
<dbReference type="KEGG" id="clec:106663508"/>